<feature type="signal peptide" evidence="3">
    <location>
        <begin position="1"/>
        <end position="18"/>
    </location>
</feature>
<feature type="domain" description="CUB" evidence="4">
    <location>
        <begin position="319"/>
        <end position="430"/>
    </location>
</feature>
<gene>
    <name evidence="6" type="ORF">PENTCL1PPCAC_3676</name>
</gene>
<keyword evidence="3" id="KW-0732">Signal</keyword>
<dbReference type="Gene3D" id="3.10.100.10">
    <property type="entry name" value="Mannose-Binding Protein A, subunit A"/>
    <property type="match status" value="2"/>
</dbReference>
<accession>A0AAV5SPH5</accession>
<dbReference type="AlphaFoldDB" id="A0AAV5SPH5"/>
<dbReference type="InterPro" id="IPR016187">
    <property type="entry name" value="CTDL_fold"/>
</dbReference>
<evidence type="ECO:0000259" key="4">
    <source>
        <dbReference type="PROSITE" id="PS01180"/>
    </source>
</evidence>
<dbReference type="InterPro" id="IPR000859">
    <property type="entry name" value="CUB_dom"/>
</dbReference>
<dbReference type="InterPro" id="IPR035914">
    <property type="entry name" value="Sperma_CUB_dom_sf"/>
</dbReference>
<dbReference type="SMART" id="SM00042">
    <property type="entry name" value="CUB"/>
    <property type="match status" value="1"/>
</dbReference>
<dbReference type="InterPro" id="IPR016186">
    <property type="entry name" value="C-type_lectin-like/link_sf"/>
</dbReference>
<feature type="disulfide bond" evidence="2">
    <location>
        <begin position="319"/>
        <end position="346"/>
    </location>
</feature>
<dbReference type="SUPFAM" id="SSF56436">
    <property type="entry name" value="C-type lectin-like"/>
    <property type="match status" value="2"/>
</dbReference>
<dbReference type="EMBL" id="BTSX01000001">
    <property type="protein sequence ID" value="GMS81501.1"/>
    <property type="molecule type" value="Genomic_DNA"/>
</dbReference>
<dbReference type="Gene3D" id="2.60.120.290">
    <property type="entry name" value="Spermadhesin, CUB domain"/>
    <property type="match status" value="1"/>
</dbReference>
<dbReference type="InterPro" id="IPR050976">
    <property type="entry name" value="Snaclec"/>
</dbReference>
<dbReference type="Proteomes" id="UP001432027">
    <property type="component" value="Unassembled WGS sequence"/>
</dbReference>
<feature type="domain" description="C-type lectin" evidence="5">
    <location>
        <begin position="181"/>
        <end position="298"/>
    </location>
</feature>
<dbReference type="SUPFAM" id="SSF49854">
    <property type="entry name" value="Spermadhesin, CUB domain"/>
    <property type="match status" value="1"/>
</dbReference>
<dbReference type="PANTHER" id="PTHR22991:SF41">
    <property type="entry name" value="CUB DOMAIN-CONTAINING PROTEIN-RELATED"/>
    <property type="match status" value="1"/>
</dbReference>
<reference evidence="6" key="1">
    <citation type="submission" date="2023-10" db="EMBL/GenBank/DDBJ databases">
        <title>Genome assembly of Pristionchus species.</title>
        <authorList>
            <person name="Yoshida K."/>
            <person name="Sommer R.J."/>
        </authorList>
    </citation>
    <scope>NUCLEOTIDE SEQUENCE</scope>
    <source>
        <strain evidence="6">RS0144</strain>
    </source>
</reference>
<dbReference type="InterPro" id="IPR001304">
    <property type="entry name" value="C-type_lectin-like"/>
</dbReference>
<feature type="domain" description="C-type lectin" evidence="5">
    <location>
        <begin position="30"/>
        <end position="144"/>
    </location>
</feature>
<proteinExistence type="predicted"/>
<keyword evidence="1 2" id="KW-1015">Disulfide bond</keyword>
<protein>
    <recommendedName>
        <fullName evidence="8">C-type lectin</fullName>
    </recommendedName>
</protein>
<dbReference type="PROSITE" id="PS50041">
    <property type="entry name" value="C_TYPE_LECTIN_2"/>
    <property type="match status" value="2"/>
</dbReference>
<evidence type="ECO:0000313" key="7">
    <source>
        <dbReference type="Proteomes" id="UP001432027"/>
    </source>
</evidence>
<dbReference type="Pfam" id="PF00059">
    <property type="entry name" value="Lectin_C"/>
    <property type="match status" value="2"/>
</dbReference>
<dbReference type="Pfam" id="PF00431">
    <property type="entry name" value="CUB"/>
    <property type="match status" value="1"/>
</dbReference>
<evidence type="ECO:0008006" key="8">
    <source>
        <dbReference type="Google" id="ProtNLM"/>
    </source>
</evidence>
<dbReference type="CDD" id="cd00041">
    <property type="entry name" value="CUB"/>
    <property type="match status" value="1"/>
</dbReference>
<evidence type="ECO:0000256" key="1">
    <source>
        <dbReference type="ARBA" id="ARBA00023157"/>
    </source>
</evidence>
<comment type="caution">
    <text evidence="6">The sequence shown here is derived from an EMBL/GenBank/DDBJ whole genome shotgun (WGS) entry which is preliminary data.</text>
</comment>
<dbReference type="SMART" id="SM00034">
    <property type="entry name" value="CLECT"/>
    <property type="match status" value="2"/>
</dbReference>
<evidence type="ECO:0000259" key="5">
    <source>
        <dbReference type="PROSITE" id="PS50041"/>
    </source>
</evidence>
<evidence type="ECO:0000313" key="6">
    <source>
        <dbReference type="EMBL" id="GMS81501.1"/>
    </source>
</evidence>
<keyword evidence="7" id="KW-1185">Reference proteome</keyword>
<evidence type="ECO:0000256" key="2">
    <source>
        <dbReference type="PROSITE-ProRule" id="PRU00059"/>
    </source>
</evidence>
<comment type="caution">
    <text evidence="2">Lacks conserved residue(s) required for the propagation of feature annotation.</text>
</comment>
<evidence type="ECO:0000256" key="3">
    <source>
        <dbReference type="SAM" id="SignalP"/>
    </source>
</evidence>
<feature type="non-terminal residue" evidence="6">
    <location>
        <position position="1"/>
    </location>
</feature>
<dbReference type="CDD" id="cd00037">
    <property type="entry name" value="CLECT"/>
    <property type="match status" value="2"/>
</dbReference>
<sequence length="430" mass="47278">RMKGVWIAFLLFFSVAHSDPCPMHYALAPNGGDCYQCKTFFDSFSGNYYPKSFDQAETECNQDGGGMLTSIHSAEEWETMLRTAYCNPTASGMWWNIGLKCKGKDCKWDDGTPVDYTNFADWSVPKDEDAFGCYGIAGTDGAWQRRGAEYHEETCGQQPHDGWMCRVKARTIDCVDGETEYKGGCASVQTSPLDQKTAEASCPGGGTLVSIHSNNENEFYQKLALNAGVSRSIYIGGQFSNGVFEWTDGSYLNTNKWANSFPNTVFGTCVQMLLASEFGVVGQWTNIDCTVKQAYICFRDGTSHDPTAIPLHPKADAHCPPVQYYTGSGNIFSPNYPLSITRQQSCEYVVGTHEGTRASIKFPTYDCQSGTYLALFDGMNSDQPFMTFTTDSPTLNQSYNANSNVLKIVFTTNGTAAPIGTGWEADFTGI</sequence>
<organism evidence="6 7">
    <name type="scientific">Pristionchus entomophagus</name>
    <dbReference type="NCBI Taxonomy" id="358040"/>
    <lineage>
        <taxon>Eukaryota</taxon>
        <taxon>Metazoa</taxon>
        <taxon>Ecdysozoa</taxon>
        <taxon>Nematoda</taxon>
        <taxon>Chromadorea</taxon>
        <taxon>Rhabditida</taxon>
        <taxon>Rhabditina</taxon>
        <taxon>Diplogasteromorpha</taxon>
        <taxon>Diplogasteroidea</taxon>
        <taxon>Neodiplogasteridae</taxon>
        <taxon>Pristionchus</taxon>
    </lineage>
</organism>
<dbReference type="PANTHER" id="PTHR22991">
    <property type="entry name" value="PROTEIN CBG13490"/>
    <property type="match status" value="1"/>
</dbReference>
<dbReference type="PROSITE" id="PS01180">
    <property type="entry name" value="CUB"/>
    <property type="match status" value="1"/>
</dbReference>
<feature type="chain" id="PRO_5043349541" description="C-type lectin" evidence="3">
    <location>
        <begin position="19"/>
        <end position="430"/>
    </location>
</feature>
<name>A0AAV5SPH5_9BILA</name>